<protein>
    <submittedName>
        <fullName evidence="2">Uncharacterized protein</fullName>
    </submittedName>
</protein>
<sequence>MNTVFRDHPPTRKALQDTLKGSFNFPPVHQRPSPPPQCSQLTLSFLHVFPSRETKNKKNTKS</sequence>
<comment type="caution">
    <text evidence="2">The sequence shown here is derived from an EMBL/GenBank/DDBJ whole genome shotgun (WGS) entry which is preliminary data.</text>
</comment>
<keyword evidence="3" id="KW-1185">Reference proteome</keyword>
<dbReference type="Proteomes" id="UP000324222">
    <property type="component" value="Unassembled WGS sequence"/>
</dbReference>
<accession>A0A5B7E2R8</accession>
<organism evidence="2 3">
    <name type="scientific">Portunus trituberculatus</name>
    <name type="common">Swimming crab</name>
    <name type="synonym">Neptunus trituberculatus</name>
    <dbReference type="NCBI Taxonomy" id="210409"/>
    <lineage>
        <taxon>Eukaryota</taxon>
        <taxon>Metazoa</taxon>
        <taxon>Ecdysozoa</taxon>
        <taxon>Arthropoda</taxon>
        <taxon>Crustacea</taxon>
        <taxon>Multicrustacea</taxon>
        <taxon>Malacostraca</taxon>
        <taxon>Eumalacostraca</taxon>
        <taxon>Eucarida</taxon>
        <taxon>Decapoda</taxon>
        <taxon>Pleocyemata</taxon>
        <taxon>Brachyura</taxon>
        <taxon>Eubrachyura</taxon>
        <taxon>Portunoidea</taxon>
        <taxon>Portunidae</taxon>
        <taxon>Portuninae</taxon>
        <taxon>Portunus</taxon>
    </lineage>
</organism>
<proteinExistence type="predicted"/>
<evidence type="ECO:0000313" key="2">
    <source>
        <dbReference type="EMBL" id="MPC28260.1"/>
    </source>
</evidence>
<gene>
    <name evidence="2" type="ORF">E2C01_021459</name>
</gene>
<dbReference type="AlphaFoldDB" id="A0A5B7E2R8"/>
<reference evidence="2 3" key="1">
    <citation type="submission" date="2019-05" db="EMBL/GenBank/DDBJ databases">
        <title>Another draft genome of Portunus trituberculatus and its Hox gene families provides insights of decapod evolution.</title>
        <authorList>
            <person name="Jeong J.-H."/>
            <person name="Song I."/>
            <person name="Kim S."/>
            <person name="Choi T."/>
            <person name="Kim D."/>
            <person name="Ryu S."/>
            <person name="Kim W."/>
        </authorList>
    </citation>
    <scope>NUCLEOTIDE SEQUENCE [LARGE SCALE GENOMIC DNA]</scope>
    <source>
        <tissue evidence="2">Muscle</tissue>
    </source>
</reference>
<feature type="region of interest" description="Disordered" evidence="1">
    <location>
        <begin position="20"/>
        <end position="40"/>
    </location>
</feature>
<evidence type="ECO:0000256" key="1">
    <source>
        <dbReference type="SAM" id="MobiDB-lite"/>
    </source>
</evidence>
<name>A0A5B7E2R8_PORTR</name>
<evidence type="ECO:0000313" key="3">
    <source>
        <dbReference type="Proteomes" id="UP000324222"/>
    </source>
</evidence>
<dbReference type="EMBL" id="VSRR010001882">
    <property type="protein sequence ID" value="MPC28260.1"/>
    <property type="molecule type" value="Genomic_DNA"/>
</dbReference>